<sequence>MSQAIGILELTSIAKGMELGDAMLKSANVNLLVSKTICPGKFLLMLGGDIGAIQQPLKPARRSRRNAPSTAWCWRIFTPAYCRPSAA</sequence>
<organism evidence="5 6">
    <name type="scientific">Klebsiella grimontii</name>
    <dbReference type="NCBI Taxonomy" id="2058152"/>
    <lineage>
        <taxon>Bacteria</taxon>
        <taxon>Pseudomonadati</taxon>
        <taxon>Pseudomonadota</taxon>
        <taxon>Gammaproteobacteria</taxon>
        <taxon>Enterobacterales</taxon>
        <taxon>Enterobacteriaceae</taxon>
        <taxon>Klebsiella/Raoultella group</taxon>
        <taxon>Klebsiella</taxon>
    </lineage>
</organism>
<dbReference type="Pfam" id="PF00936">
    <property type="entry name" value="BMC"/>
    <property type="match status" value="1"/>
</dbReference>
<dbReference type="GO" id="GO:0031469">
    <property type="term" value="C:bacterial microcompartment"/>
    <property type="evidence" value="ECO:0007669"/>
    <property type="project" value="UniProtKB-SubCell"/>
</dbReference>
<dbReference type="InterPro" id="IPR044872">
    <property type="entry name" value="CcmK/CsoS1_BMC"/>
</dbReference>
<dbReference type="SMART" id="SM00877">
    <property type="entry name" value="BMC"/>
    <property type="match status" value="1"/>
</dbReference>
<protein>
    <submittedName>
        <fullName evidence="5">Propanediol utilization polyhedral body protein PduT</fullName>
    </submittedName>
</protein>
<comment type="similarity">
    <text evidence="3">Belongs to the bacterial microcompartments protein family.</text>
</comment>
<dbReference type="CDD" id="cd07053">
    <property type="entry name" value="BMC_PduT_repeat1"/>
    <property type="match status" value="1"/>
</dbReference>
<evidence type="ECO:0000313" key="6">
    <source>
        <dbReference type="Proteomes" id="UP000254571"/>
    </source>
</evidence>
<keyword evidence="2" id="KW-1283">Bacterial microcompartment</keyword>
<dbReference type="InterPro" id="IPR037233">
    <property type="entry name" value="CcmK-like_sf"/>
</dbReference>
<comment type="caution">
    <text evidence="5">The sequence shown here is derived from an EMBL/GenBank/DDBJ whole genome shotgun (WGS) entry which is preliminary data.</text>
</comment>
<accession>A0A7H4NXL0</accession>
<name>A0A7H4NXL0_9ENTR</name>
<dbReference type="PROSITE" id="PS51930">
    <property type="entry name" value="BMC_2"/>
    <property type="match status" value="1"/>
</dbReference>
<reference evidence="5 6" key="1">
    <citation type="submission" date="2018-06" db="EMBL/GenBank/DDBJ databases">
        <authorList>
            <consortium name="Pathogen Informatics"/>
            <person name="Doyle S."/>
        </authorList>
    </citation>
    <scope>NUCLEOTIDE SEQUENCE [LARGE SCALE GENOMIC DNA]</scope>
    <source>
        <strain evidence="5 6">NCTC9149</strain>
    </source>
</reference>
<evidence type="ECO:0000256" key="1">
    <source>
        <dbReference type="ARBA" id="ARBA00024322"/>
    </source>
</evidence>
<dbReference type="Proteomes" id="UP000254571">
    <property type="component" value="Unassembled WGS sequence"/>
</dbReference>
<proteinExistence type="inferred from homology"/>
<evidence type="ECO:0000256" key="3">
    <source>
        <dbReference type="PROSITE-ProRule" id="PRU01278"/>
    </source>
</evidence>
<feature type="domain" description="BMC" evidence="4">
    <location>
        <begin position="4"/>
        <end position="87"/>
    </location>
</feature>
<dbReference type="SUPFAM" id="SSF143414">
    <property type="entry name" value="CcmK-like"/>
    <property type="match status" value="1"/>
</dbReference>
<comment type="subcellular location">
    <subcellularLocation>
        <location evidence="1">Bacterial microcompartment</location>
    </subcellularLocation>
</comment>
<dbReference type="AlphaFoldDB" id="A0A7H4NXL0"/>
<evidence type="ECO:0000256" key="2">
    <source>
        <dbReference type="ARBA" id="ARBA00024446"/>
    </source>
</evidence>
<dbReference type="EMBL" id="UGMX01000002">
    <property type="protein sequence ID" value="STW04925.1"/>
    <property type="molecule type" value="Genomic_DNA"/>
</dbReference>
<evidence type="ECO:0000259" key="4">
    <source>
        <dbReference type="PROSITE" id="PS51930"/>
    </source>
</evidence>
<dbReference type="InterPro" id="IPR000249">
    <property type="entry name" value="BMC_dom"/>
</dbReference>
<dbReference type="Gene3D" id="3.30.70.1710">
    <property type="match status" value="1"/>
</dbReference>
<gene>
    <name evidence="5" type="primary">eutK_1</name>
    <name evidence="5" type="ORF">NCTC9149_01284</name>
</gene>
<evidence type="ECO:0000313" key="5">
    <source>
        <dbReference type="EMBL" id="STW04925.1"/>
    </source>
</evidence>